<gene>
    <name evidence="2" type="ORF">HA331_01380</name>
</gene>
<evidence type="ECO:0000313" key="3">
    <source>
        <dbReference type="Proteomes" id="UP000617544"/>
    </source>
</evidence>
<evidence type="ECO:0000256" key="1">
    <source>
        <dbReference type="SAM" id="Coils"/>
    </source>
</evidence>
<accession>A0A832T5F5</accession>
<organism evidence="2 3">
    <name type="scientific">Pyrococcus horikoshii</name>
    <dbReference type="NCBI Taxonomy" id="53953"/>
    <lineage>
        <taxon>Archaea</taxon>
        <taxon>Methanobacteriati</taxon>
        <taxon>Methanobacteriota</taxon>
        <taxon>Thermococci</taxon>
        <taxon>Thermococcales</taxon>
        <taxon>Thermococcaceae</taxon>
        <taxon>Pyrococcus</taxon>
    </lineage>
</organism>
<keyword evidence="1" id="KW-0175">Coiled coil</keyword>
<protein>
    <submittedName>
        <fullName evidence="2">Uncharacterized protein</fullName>
    </submittedName>
</protein>
<dbReference type="GeneID" id="1443738"/>
<name>A0A832T5F5_PYRHR</name>
<sequence>MKVTFKKNRFTKVTIELPDYALKLCHELGFSVEEILREIFIKGNTEFEGHSEDEIKELEKKINEVEKRLYELEGSWSSLRFKLFQISSDNRNLAIQISGLIAENRRLRRMLNLPERNFEYVEEIIKYYLNIDSRKEQKVRFLD</sequence>
<proteinExistence type="predicted"/>
<feature type="coiled-coil region" evidence="1">
    <location>
        <begin position="48"/>
        <end position="75"/>
    </location>
</feature>
<dbReference type="Proteomes" id="UP000617544">
    <property type="component" value="Unassembled WGS sequence"/>
</dbReference>
<evidence type="ECO:0000313" key="2">
    <source>
        <dbReference type="EMBL" id="HII60413.1"/>
    </source>
</evidence>
<dbReference type="EMBL" id="DUJN01000002">
    <property type="protein sequence ID" value="HII60413.1"/>
    <property type="molecule type" value="Genomic_DNA"/>
</dbReference>
<reference evidence="2" key="1">
    <citation type="journal article" date="2020" name="bioRxiv">
        <title>A rank-normalized archaeal taxonomy based on genome phylogeny resolves widespread incomplete and uneven classifications.</title>
        <authorList>
            <person name="Rinke C."/>
            <person name="Chuvochina M."/>
            <person name="Mussig A.J."/>
            <person name="Chaumeil P.-A."/>
            <person name="Waite D.W."/>
            <person name="Whitman W.B."/>
            <person name="Parks D.H."/>
            <person name="Hugenholtz P."/>
        </authorList>
    </citation>
    <scope>NUCLEOTIDE SEQUENCE</scope>
    <source>
        <strain evidence="2">UBA8834</strain>
    </source>
</reference>
<comment type="caution">
    <text evidence="2">The sequence shown here is derived from an EMBL/GenBank/DDBJ whole genome shotgun (WGS) entry which is preliminary data.</text>
</comment>
<dbReference type="OMA" id="FHIEDEM"/>
<dbReference type="RefSeq" id="WP_010885500.1">
    <property type="nucleotide sequence ID" value="NZ_DUJN01000002.1"/>
</dbReference>
<dbReference type="AlphaFoldDB" id="A0A832T5F5"/>